<dbReference type="Pfam" id="PF01757">
    <property type="entry name" value="Acyl_transf_3"/>
    <property type="match status" value="1"/>
</dbReference>
<organism evidence="2">
    <name type="scientific">Acinetobacter baumannii</name>
    <dbReference type="NCBI Taxonomy" id="470"/>
    <lineage>
        <taxon>Bacteria</taxon>
        <taxon>Pseudomonadati</taxon>
        <taxon>Pseudomonadota</taxon>
        <taxon>Gammaproteobacteria</taxon>
        <taxon>Moraxellales</taxon>
        <taxon>Moraxellaceae</taxon>
        <taxon>Acinetobacter</taxon>
        <taxon>Acinetobacter calcoaceticus/baumannii complex</taxon>
    </lineage>
</organism>
<dbReference type="AlphaFoldDB" id="A0A172PZG5"/>
<dbReference type="RefSeq" id="WP_000440759.1">
    <property type="nucleotide sequence ID" value="NZ_CP027246.2"/>
</dbReference>
<dbReference type="PATRIC" id="fig|470.1346.peg.99"/>
<evidence type="ECO:0000313" key="2">
    <source>
        <dbReference type="EMBL" id="AND74669.1"/>
    </source>
</evidence>
<dbReference type="GO" id="GO:0016747">
    <property type="term" value="F:acyltransferase activity, transferring groups other than amino-acyl groups"/>
    <property type="evidence" value="ECO:0007669"/>
    <property type="project" value="InterPro"/>
</dbReference>
<sequence length="310" mass="35646">MERNISLDVLKVILAFFIIALHGKIFQDINPELSFFTVNGIFRIGVPIFLIVSGFFFYYVKDLTVWVKRVFALYATWMVFYAYFYFEMPTNISSLAKDLLFIFFGYHHLWYLAGTLLGGILLYLARNLSTRLQLVSALVFFIGGVSMQYVGNMHVLPSILDKAFNFYPVHRNFLTVCYPFLMLGFLIKKHDIANMLKHGWLFACLAIALLYVEVFFNYKFISSTEPLDGMFALFIACPLIFLACMNMNIKGKGKSIALFSTALYLIHPFFQNILQQFNVNSVSSFLLTILFSSIASVFLILLSKKVKFIL</sequence>
<gene>
    <name evidence="2" type="primary">atr25</name>
</gene>
<proteinExistence type="predicted"/>
<protein>
    <submittedName>
        <fullName evidence="2">Atr25</fullName>
    </submittedName>
</protein>
<dbReference type="InterPro" id="IPR002656">
    <property type="entry name" value="Acyl_transf_3_dom"/>
</dbReference>
<name>A0A172PZG5_ACIBA</name>
<feature type="domain" description="Acyltransferase 3" evidence="1">
    <location>
        <begin position="4"/>
        <end position="301"/>
    </location>
</feature>
<dbReference type="EMBL" id="KU215659">
    <property type="protein sequence ID" value="AND74669.1"/>
    <property type="molecule type" value="Genomic_DNA"/>
</dbReference>
<reference evidence="2" key="1">
    <citation type="journal article" date="2016" name="Microbiology (Mosc.)">
        <title>The K19 capsular polysaccharide of Acinetobacter baumannii is produced via a Wzy polymerase encoded in a small genomic island rather than the KL19 capsule gene cluster.</title>
        <authorList>
            <person name="Kenyon J.J."/>
            <person name="Shneider M.M."/>
            <person name="Senchenkova S.N."/>
            <person name="Shashkov A.S."/>
            <person name="Siniagina M.N."/>
            <person name="Malanin S.Y."/>
            <person name="Popova A.V."/>
            <person name="Miroshnikov K.A."/>
            <person name="Hall R.M."/>
            <person name="Knirel Y.A."/>
        </authorList>
    </citation>
    <scope>NUCLEOTIDE SEQUENCE</scope>
    <source>
        <strain evidence="2">28</strain>
    </source>
</reference>
<accession>A0A172PZG5</accession>
<evidence type="ECO:0000259" key="1">
    <source>
        <dbReference type="Pfam" id="PF01757"/>
    </source>
</evidence>